<feature type="transmembrane region" description="Helical" evidence="5">
    <location>
        <begin position="220"/>
        <end position="238"/>
    </location>
</feature>
<dbReference type="PRINTS" id="PR01840">
    <property type="entry name" value="TATCFAMILY"/>
</dbReference>
<evidence type="ECO:0000256" key="3">
    <source>
        <dbReference type="ARBA" id="ARBA00022989"/>
    </source>
</evidence>
<keyword evidence="5" id="KW-0653">Protein transport</keyword>
<accession>A0A7G9W9K2</accession>
<dbReference type="EMBL" id="CP058559">
    <property type="protein sequence ID" value="QNO15364.1"/>
    <property type="molecule type" value="Genomic_DNA"/>
</dbReference>
<keyword evidence="7" id="KW-1185">Reference proteome</keyword>
<dbReference type="GO" id="GO:0009977">
    <property type="term" value="F:proton motive force dependent protein transmembrane transporter activity"/>
    <property type="evidence" value="ECO:0007669"/>
    <property type="project" value="TreeGrafter"/>
</dbReference>
<keyword evidence="4 5" id="KW-0472">Membrane</keyword>
<dbReference type="AlphaFoldDB" id="A0A7G9W9K2"/>
<organism evidence="6 7">
    <name type="scientific">Alkalicella caledoniensis</name>
    <dbReference type="NCBI Taxonomy" id="2731377"/>
    <lineage>
        <taxon>Bacteria</taxon>
        <taxon>Bacillati</taxon>
        <taxon>Bacillota</taxon>
        <taxon>Clostridia</taxon>
        <taxon>Eubacteriales</taxon>
        <taxon>Proteinivoracaceae</taxon>
        <taxon>Alkalicella</taxon>
    </lineage>
</organism>
<comment type="subunit">
    <text evidence="5">Forms a complex with TatA.</text>
</comment>
<dbReference type="GO" id="GO:0033281">
    <property type="term" value="C:TAT protein transport complex"/>
    <property type="evidence" value="ECO:0007669"/>
    <property type="project" value="UniProtKB-UniRule"/>
</dbReference>
<reference evidence="6 7" key="1">
    <citation type="submission" date="2020-07" db="EMBL/GenBank/DDBJ databases">
        <title>Alkalicella. sp. LB2 genome.</title>
        <authorList>
            <person name="Postec A."/>
            <person name="Quemeneur M."/>
        </authorList>
    </citation>
    <scope>NUCLEOTIDE SEQUENCE [LARGE SCALE GENOMIC DNA]</scope>
    <source>
        <strain evidence="6 7">LB2</strain>
    </source>
</reference>
<dbReference type="HAMAP" id="MF_00902">
    <property type="entry name" value="TatC"/>
    <property type="match status" value="1"/>
</dbReference>
<keyword evidence="3 5" id="KW-1133">Transmembrane helix</keyword>
<comment type="similarity">
    <text evidence="5">Belongs to the TatC family.</text>
</comment>
<keyword evidence="5" id="KW-1003">Cell membrane</keyword>
<feature type="transmembrane region" description="Helical" evidence="5">
    <location>
        <begin position="27"/>
        <end position="45"/>
    </location>
</feature>
<dbReference type="Proteomes" id="UP000516160">
    <property type="component" value="Chromosome"/>
</dbReference>
<evidence type="ECO:0000313" key="6">
    <source>
        <dbReference type="EMBL" id="QNO15364.1"/>
    </source>
</evidence>
<feature type="transmembrane region" description="Helical" evidence="5">
    <location>
        <begin position="197"/>
        <end position="214"/>
    </location>
</feature>
<dbReference type="GO" id="GO:0065002">
    <property type="term" value="P:intracellular protein transmembrane transport"/>
    <property type="evidence" value="ECO:0007669"/>
    <property type="project" value="TreeGrafter"/>
</dbReference>
<evidence type="ECO:0000256" key="1">
    <source>
        <dbReference type="ARBA" id="ARBA00004141"/>
    </source>
</evidence>
<protein>
    <recommendedName>
        <fullName evidence="5">Sec-independent protein translocase protein TatC</fullName>
    </recommendedName>
</protein>
<feature type="transmembrane region" description="Helical" evidence="5">
    <location>
        <begin position="109"/>
        <end position="136"/>
    </location>
</feature>
<proteinExistence type="inferred from homology"/>
<dbReference type="KEGG" id="acae:HYG86_11620"/>
<dbReference type="Pfam" id="PF00902">
    <property type="entry name" value="TatC"/>
    <property type="match status" value="1"/>
</dbReference>
<gene>
    <name evidence="5 6" type="primary">tatC</name>
    <name evidence="6" type="ORF">HYG86_11620</name>
</gene>
<sequence>MFKKRSNQVQEKEMTLVGHLAELRKRIIYSAIFFLLSAVFCYNFSTRIINEIVDIAKDVEFIFIAPAELFMSHIKLALTGGLIISLPFLTFQIWLFVVPGMKKREKRYILLSLFMGGMFFVAGAVFAYMIVIPIILKFFIGFQTDAIKPMITFSNYLNFIFSTILSFGAVFELPIVMILLTRFGILKVSFLKKSRKYIILIIIVLSALLTPPDIISQILLSGPMILLAEFGILLSSLVEKKKKE</sequence>
<dbReference type="PANTHER" id="PTHR30371">
    <property type="entry name" value="SEC-INDEPENDENT PROTEIN TRANSLOCASE PROTEIN TATC"/>
    <property type="match status" value="1"/>
</dbReference>
<dbReference type="NCBIfam" id="TIGR00945">
    <property type="entry name" value="tatC"/>
    <property type="match status" value="1"/>
</dbReference>
<evidence type="ECO:0000313" key="7">
    <source>
        <dbReference type="Proteomes" id="UP000516160"/>
    </source>
</evidence>
<evidence type="ECO:0000256" key="2">
    <source>
        <dbReference type="ARBA" id="ARBA00022692"/>
    </source>
</evidence>
<feature type="transmembrane region" description="Helical" evidence="5">
    <location>
        <begin position="76"/>
        <end position="97"/>
    </location>
</feature>
<keyword evidence="5" id="KW-0813">Transport</keyword>
<name>A0A7G9W9K2_ALKCA</name>
<dbReference type="GO" id="GO:0043953">
    <property type="term" value="P:protein transport by the Tat complex"/>
    <property type="evidence" value="ECO:0007669"/>
    <property type="project" value="UniProtKB-UniRule"/>
</dbReference>
<comment type="function">
    <text evidence="5">Part of the twin-arginine translocation (Tat) system that transports large folded proteins containing a characteristic twin-arginine motif in their signal peptide across membranes.</text>
</comment>
<comment type="subcellular location">
    <subcellularLocation>
        <location evidence="5">Cell membrane</location>
        <topology evidence="5">Multi-pass membrane protein</topology>
    </subcellularLocation>
    <subcellularLocation>
        <location evidence="1">Membrane</location>
        <topology evidence="1">Multi-pass membrane protein</topology>
    </subcellularLocation>
</comment>
<keyword evidence="2 5" id="KW-0812">Transmembrane</keyword>
<feature type="transmembrane region" description="Helical" evidence="5">
    <location>
        <begin position="156"/>
        <end position="185"/>
    </location>
</feature>
<keyword evidence="5" id="KW-0811">Translocation</keyword>
<dbReference type="PANTHER" id="PTHR30371:SF0">
    <property type="entry name" value="SEC-INDEPENDENT PROTEIN TRANSLOCASE PROTEIN TATC, CHLOROPLASTIC-RELATED"/>
    <property type="match status" value="1"/>
</dbReference>
<dbReference type="RefSeq" id="WP_213165727.1">
    <property type="nucleotide sequence ID" value="NZ_CP058559.1"/>
</dbReference>
<evidence type="ECO:0000256" key="5">
    <source>
        <dbReference type="HAMAP-Rule" id="MF_00902"/>
    </source>
</evidence>
<dbReference type="InterPro" id="IPR002033">
    <property type="entry name" value="TatC"/>
</dbReference>
<evidence type="ECO:0000256" key="4">
    <source>
        <dbReference type="ARBA" id="ARBA00023136"/>
    </source>
</evidence>